<dbReference type="GO" id="GO:0016020">
    <property type="term" value="C:membrane"/>
    <property type="evidence" value="ECO:0007669"/>
    <property type="project" value="UniProtKB-SubCell"/>
</dbReference>
<evidence type="ECO:0000256" key="7">
    <source>
        <dbReference type="SAM" id="MobiDB-lite"/>
    </source>
</evidence>
<dbReference type="InterPro" id="IPR003593">
    <property type="entry name" value="AAA+_ATPase"/>
</dbReference>
<dbReference type="Proteomes" id="UP000224006">
    <property type="component" value="Chromosome XII"/>
</dbReference>
<evidence type="ECO:0000256" key="2">
    <source>
        <dbReference type="ARBA" id="ARBA00022692"/>
    </source>
</evidence>
<dbReference type="STRING" id="94643.A0A2A9M6B3"/>
<protein>
    <submittedName>
        <fullName evidence="11">ABC transporter transmembrane region domain-containing protein</fullName>
    </submittedName>
</protein>
<dbReference type="Gene3D" id="1.20.1560.10">
    <property type="entry name" value="ABC transporter type 1, transmembrane domain"/>
    <property type="match status" value="1"/>
</dbReference>
<comment type="caution">
    <text evidence="11">The sequence shown here is derived from an EMBL/GenBank/DDBJ whole genome shotgun (WGS) entry which is preliminary data.</text>
</comment>
<dbReference type="GO" id="GO:0005524">
    <property type="term" value="F:ATP binding"/>
    <property type="evidence" value="ECO:0007669"/>
    <property type="project" value="UniProtKB-KW"/>
</dbReference>
<dbReference type="RefSeq" id="XP_029215860.1">
    <property type="nucleotide sequence ID" value="XM_029361045.1"/>
</dbReference>
<keyword evidence="5 8" id="KW-1133">Transmembrane helix</keyword>
<feature type="region of interest" description="Disordered" evidence="7">
    <location>
        <begin position="795"/>
        <end position="815"/>
    </location>
</feature>
<feature type="compositionally biased region" description="Acidic residues" evidence="7">
    <location>
        <begin position="393"/>
        <end position="403"/>
    </location>
</feature>
<evidence type="ECO:0000313" key="11">
    <source>
        <dbReference type="EMBL" id="PFH31851.1"/>
    </source>
</evidence>
<dbReference type="Pfam" id="PF00005">
    <property type="entry name" value="ABC_tran"/>
    <property type="match status" value="1"/>
</dbReference>
<dbReference type="PANTHER" id="PTHR43394:SF1">
    <property type="entry name" value="ATP-BINDING CASSETTE SUB-FAMILY B MEMBER 10, MITOCHONDRIAL"/>
    <property type="match status" value="1"/>
</dbReference>
<dbReference type="EMBL" id="NWUJ01000013">
    <property type="protein sequence ID" value="PFH31851.1"/>
    <property type="molecule type" value="Genomic_DNA"/>
</dbReference>
<feature type="compositionally biased region" description="Basic and acidic residues" evidence="7">
    <location>
        <begin position="422"/>
        <end position="434"/>
    </location>
</feature>
<feature type="compositionally biased region" description="Low complexity" evidence="7">
    <location>
        <begin position="804"/>
        <end position="815"/>
    </location>
</feature>
<dbReference type="PROSITE" id="PS50893">
    <property type="entry name" value="ABC_TRANSPORTER_2"/>
    <property type="match status" value="1"/>
</dbReference>
<dbReference type="InterPro" id="IPR003439">
    <property type="entry name" value="ABC_transporter-like_ATP-bd"/>
</dbReference>
<feature type="region of interest" description="Disordered" evidence="7">
    <location>
        <begin position="583"/>
        <end position="616"/>
    </location>
</feature>
<feature type="transmembrane region" description="Helical" evidence="8">
    <location>
        <begin position="224"/>
        <end position="243"/>
    </location>
</feature>
<keyword evidence="4" id="KW-0067">ATP-binding</keyword>
<evidence type="ECO:0000313" key="12">
    <source>
        <dbReference type="Proteomes" id="UP000224006"/>
    </source>
</evidence>
<dbReference type="VEuPathDB" id="ToxoDB:BESB_023430"/>
<dbReference type="GO" id="GO:0016887">
    <property type="term" value="F:ATP hydrolysis activity"/>
    <property type="evidence" value="ECO:0007669"/>
    <property type="project" value="InterPro"/>
</dbReference>
<evidence type="ECO:0000259" key="9">
    <source>
        <dbReference type="PROSITE" id="PS50893"/>
    </source>
</evidence>
<feature type="compositionally biased region" description="Basic and acidic residues" evidence="7">
    <location>
        <begin position="383"/>
        <end position="392"/>
    </location>
</feature>
<dbReference type="Gene3D" id="3.40.50.300">
    <property type="entry name" value="P-loop containing nucleotide triphosphate hydrolases"/>
    <property type="match status" value="1"/>
</dbReference>
<dbReference type="AlphaFoldDB" id="A0A2A9M6B3"/>
<evidence type="ECO:0000256" key="4">
    <source>
        <dbReference type="ARBA" id="ARBA00022840"/>
    </source>
</evidence>
<dbReference type="InterPro" id="IPR036640">
    <property type="entry name" value="ABC1_TM_sf"/>
</dbReference>
<dbReference type="InterPro" id="IPR039421">
    <property type="entry name" value="Type_1_exporter"/>
</dbReference>
<keyword evidence="12" id="KW-1185">Reference proteome</keyword>
<feature type="compositionally biased region" description="Low complexity" evidence="7">
    <location>
        <begin position="607"/>
        <end position="616"/>
    </location>
</feature>
<sequence>MPGVLSKSSSPPAAAEGAPAAGVLLSLFRRCCPPQTRRRLLLALSSLFVCSSCNLLTPTLLGIAIDSASNSPAQGLPRIGGRGGEAAGFFAGIGSVLSGLCTAIGQVLTGGGKEALENQPPKVLFTLIAGVICLGALTSFIRTSQLETAEHEMRAEVRKQLFRALLYLPPSCALLRSPGHLLPLFVEDTEALVSAFSQTQAQALRYTSSVVGGGSLLLLISPRVTALAIVLLPVAGWSAMLLAKRLRRLRALRDKQVQDCTAFLSDRLFHVKTVYIHQEQEQEAYRLQERQEEAIEAAKGAAWANGCFFGGLSLSINSTVLALLTYGTALVKKGLLSYGSLTSFAVYSSMVGVGFSGLTAVCSELSRAAAAGTRIHAVLSLGADRRGEGGEETREEDPADEEASSLGVFAQASALESALQAADDKEGARGEKAGAKAPASAEDAQAVSFLRTLVAYHRGDSTAEEVAERVRGAIEFANISFSYEASAEAEDSLAGSPLASLLPATPSSVAFAGAAALTTAQDAKAEVRDPEAERREHGSRQALKNINLVIPAGSVVAITGASGSGKSTLLKLLTKQVHPQQGEITLDEPEAQSSGAAETPAAEEDSPAAASSASSDSATCSDALFTEVCRLCNAESFLLSSPKKSREDLRVEGAGTGFSTGEQQRLGLARALIKKASVLVLDEATAHLDARNERMLLQTLRRVLRARDEGGQVEQQDSAEGEGEEVAQRTAKLLRGAVKTVVLIAHSKAALQMADTVVVLRDGEIIETGAFDALIKADGELKRLLKLHGEHEEIADEAAEEPQEQSQLSSYGSWW</sequence>
<dbReference type="SMART" id="SM00382">
    <property type="entry name" value="AAA"/>
    <property type="match status" value="1"/>
</dbReference>
<dbReference type="GO" id="GO:0015421">
    <property type="term" value="F:ABC-type oligopeptide transporter activity"/>
    <property type="evidence" value="ECO:0007669"/>
    <property type="project" value="TreeGrafter"/>
</dbReference>
<feature type="region of interest" description="Disordered" evidence="7">
    <location>
        <begin position="420"/>
        <end position="439"/>
    </location>
</feature>
<feature type="transmembrane region" description="Helical" evidence="8">
    <location>
        <begin position="85"/>
        <end position="111"/>
    </location>
</feature>
<feature type="domain" description="ABC transporter" evidence="9">
    <location>
        <begin position="527"/>
        <end position="787"/>
    </location>
</feature>
<dbReference type="SUPFAM" id="SSF52540">
    <property type="entry name" value="P-loop containing nucleoside triphosphate hydrolases"/>
    <property type="match status" value="1"/>
</dbReference>
<feature type="region of interest" description="Disordered" evidence="7">
    <location>
        <begin position="383"/>
        <end position="403"/>
    </location>
</feature>
<keyword evidence="6 8" id="KW-0472">Membrane</keyword>
<feature type="transmembrane region" description="Helical" evidence="8">
    <location>
        <begin position="40"/>
        <end position="65"/>
    </location>
</feature>
<dbReference type="SUPFAM" id="SSF90123">
    <property type="entry name" value="ABC transporter transmembrane region"/>
    <property type="match status" value="1"/>
</dbReference>
<dbReference type="OrthoDB" id="6500128at2759"/>
<evidence type="ECO:0000256" key="3">
    <source>
        <dbReference type="ARBA" id="ARBA00022741"/>
    </source>
</evidence>
<proteinExistence type="predicted"/>
<organism evidence="11 12">
    <name type="scientific">Besnoitia besnoiti</name>
    <name type="common">Apicomplexan protozoan</name>
    <dbReference type="NCBI Taxonomy" id="94643"/>
    <lineage>
        <taxon>Eukaryota</taxon>
        <taxon>Sar</taxon>
        <taxon>Alveolata</taxon>
        <taxon>Apicomplexa</taxon>
        <taxon>Conoidasida</taxon>
        <taxon>Coccidia</taxon>
        <taxon>Eucoccidiorida</taxon>
        <taxon>Eimeriorina</taxon>
        <taxon>Sarcocystidae</taxon>
        <taxon>Besnoitia</taxon>
    </lineage>
</organism>
<evidence type="ECO:0000256" key="8">
    <source>
        <dbReference type="SAM" id="Phobius"/>
    </source>
</evidence>
<evidence type="ECO:0000256" key="6">
    <source>
        <dbReference type="ARBA" id="ARBA00023136"/>
    </source>
</evidence>
<gene>
    <name evidence="11" type="ORF">BESB_023430</name>
</gene>
<accession>A0A2A9M6B3</accession>
<dbReference type="PANTHER" id="PTHR43394">
    <property type="entry name" value="ATP-DEPENDENT PERMEASE MDL1, MITOCHONDRIAL"/>
    <property type="match status" value="1"/>
</dbReference>
<evidence type="ECO:0000256" key="5">
    <source>
        <dbReference type="ARBA" id="ARBA00022989"/>
    </source>
</evidence>
<dbReference type="KEGG" id="bbes:BESB_023430"/>
<feature type="transmembrane region" description="Helical" evidence="8">
    <location>
        <begin position="123"/>
        <end position="141"/>
    </location>
</feature>
<comment type="subcellular location">
    <subcellularLocation>
        <location evidence="1">Membrane</location>
        <topology evidence="1">Multi-pass membrane protein</topology>
    </subcellularLocation>
</comment>
<dbReference type="CDD" id="cd03228">
    <property type="entry name" value="ABCC_MRP_Like"/>
    <property type="match status" value="1"/>
</dbReference>
<name>A0A2A9M6B3_BESBE</name>
<reference evidence="11 12" key="1">
    <citation type="submission" date="2017-09" db="EMBL/GenBank/DDBJ databases">
        <title>Genome sequencing of Besnoitia besnoiti strain Bb-Ger1.</title>
        <authorList>
            <person name="Schares G."/>
            <person name="Venepally P."/>
            <person name="Lorenzi H.A."/>
        </authorList>
    </citation>
    <scope>NUCLEOTIDE SEQUENCE [LARGE SCALE GENOMIC DNA]</scope>
    <source>
        <strain evidence="11 12">Bb-Ger1</strain>
    </source>
</reference>
<feature type="domain" description="ABC transmembrane type-1" evidence="10">
    <location>
        <begin position="41"/>
        <end position="367"/>
    </location>
</feature>
<dbReference type="Pfam" id="PF00664">
    <property type="entry name" value="ABC_membrane"/>
    <property type="match status" value="1"/>
</dbReference>
<dbReference type="InterPro" id="IPR011527">
    <property type="entry name" value="ABC1_TM_dom"/>
</dbReference>
<dbReference type="GeneID" id="40307403"/>
<dbReference type="PROSITE" id="PS50929">
    <property type="entry name" value="ABC_TM1F"/>
    <property type="match status" value="1"/>
</dbReference>
<evidence type="ECO:0000256" key="1">
    <source>
        <dbReference type="ARBA" id="ARBA00004141"/>
    </source>
</evidence>
<keyword evidence="2 8" id="KW-0812">Transmembrane</keyword>
<keyword evidence="3" id="KW-0547">Nucleotide-binding</keyword>
<dbReference type="InterPro" id="IPR027417">
    <property type="entry name" value="P-loop_NTPase"/>
</dbReference>
<evidence type="ECO:0000259" key="10">
    <source>
        <dbReference type="PROSITE" id="PS50929"/>
    </source>
</evidence>